<gene>
    <name evidence="2" type="ORF">E2562_000456</name>
</gene>
<feature type="region of interest" description="Disordered" evidence="1">
    <location>
        <begin position="39"/>
        <end position="109"/>
    </location>
</feature>
<dbReference type="Proteomes" id="UP000479710">
    <property type="component" value="Unassembled WGS sequence"/>
</dbReference>
<evidence type="ECO:0000313" key="2">
    <source>
        <dbReference type="EMBL" id="KAF0897744.1"/>
    </source>
</evidence>
<dbReference type="AlphaFoldDB" id="A0A6G1CDA1"/>
<evidence type="ECO:0000313" key="3">
    <source>
        <dbReference type="Proteomes" id="UP000479710"/>
    </source>
</evidence>
<accession>A0A6G1CDA1</accession>
<protein>
    <submittedName>
        <fullName evidence="2">Uncharacterized protein</fullName>
    </submittedName>
</protein>
<feature type="compositionally biased region" description="Polar residues" evidence="1">
    <location>
        <begin position="60"/>
        <end position="75"/>
    </location>
</feature>
<dbReference type="EMBL" id="SPHZ02000009">
    <property type="protein sequence ID" value="KAF0897744.1"/>
    <property type="molecule type" value="Genomic_DNA"/>
</dbReference>
<comment type="caution">
    <text evidence="2">The sequence shown here is derived from an EMBL/GenBank/DDBJ whole genome shotgun (WGS) entry which is preliminary data.</text>
</comment>
<feature type="compositionally biased region" description="Basic and acidic residues" evidence="1">
    <location>
        <begin position="7"/>
        <end position="20"/>
    </location>
</feature>
<feature type="region of interest" description="Disordered" evidence="1">
    <location>
        <begin position="1"/>
        <end position="25"/>
    </location>
</feature>
<organism evidence="2 3">
    <name type="scientific">Oryza meyeriana var. granulata</name>
    <dbReference type="NCBI Taxonomy" id="110450"/>
    <lineage>
        <taxon>Eukaryota</taxon>
        <taxon>Viridiplantae</taxon>
        <taxon>Streptophyta</taxon>
        <taxon>Embryophyta</taxon>
        <taxon>Tracheophyta</taxon>
        <taxon>Spermatophyta</taxon>
        <taxon>Magnoliopsida</taxon>
        <taxon>Liliopsida</taxon>
        <taxon>Poales</taxon>
        <taxon>Poaceae</taxon>
        <taxon>BOP clade</taxon>
        <taxon>Oryzoideae</taxon>
        <taxon>Oryzeae</taxon>
        <taxon>Oryzinae</taxon>
        <taxon>Oryza</taxon>
        <taxon>Oryza meyeriana</taxon>
    </lineage>
</organism>
<name>A0A6G1CDA1_9ORYZ</name>
<proteinExistence type="predicted"/>
<sequence length="123" mass="13194">MTGHVHASRDVDWCNQEGDRTPPVTDFTVDYLVTDIVDNRYPSAPVSPADTPRSEASGETPAQNVATPARSTTPVSMPAATGTRANQAPSFVSPPHGCSENLDIDHDDCPQRYRTLSNLLGDS</sequence>
<evidence type="ECO:0000256" key="1">
    <source>
        <dbReference type="SAM" id="MobiDB-lite"/>
    </source>
</evidence>
<reference evidence="2 3" key="1">
    <citation type="submission" date="2019-11" db="EMBL/GenBank/DDBJ databases">
        <title>Whole genome sequence of Oryza granulata.</title>
        <authorList>
            <person name="Li W."/>
        </authorList>
    </citation>
    <scope>NUCLEOTIDE SEQUENCE [LARGE SCALE GENOMIC DNA]</scope>
    <source>
        <strain evidence="3">cv. Menghai</strain>
        <tissue evidence="2">Leaf</tissue>
    </source>
</reference>
<keyword evidence="3" id="KW-1185">Reference proteome</keyword>